<gene>
    <name evidence="3" type="ORF">LR394_38825</name>
</gene>
<keyword evidence="4" id="KW-1185">Reference proteome</keyword>
<feature type="signal peptide" evidence="2">
    <location>
        <begin position="1"/>
        <end position="26"/>
    </location>
</feature>
<evidence type="ECO:0000256" key="1">
    <source>
        <dbReference type="SAM" id="MobiDB-lite"/>
    </source>
</evidence>
<proteinExistence type="predicted"/>
<keyword evidence="2" id="KW-0732">Signal</keyword>
<accession>A0A9X1NKV1</accession>
<feature type="region of interest" description="Disordered" evidence="1">
    <location>
        <begin position="26"/>
        <end position="113"/>
    </location>
</feature>
<feature type="chain" id="PRO_5040824865" description="Secreted protein" evidence="2">
    <location>
        <begin position="27"/>
        <end position="207"/>
    </location>
</feature>
<evidence type="ECO:0000256" key="2">
    <source>
        <dbReference type="SAM" id="SignalP"/>
    </source>
</evidence>
<dbReference type="AlphaFoldDB" id="A0A9X1NKV1"/>
<feature type="compositionally biased region" description="Low complexity" evidence="1">
    <location>
        <begin position="26"/>
        <end position="42"/>
    </location>
</feature>
<reference evidence="3" key="1">
    <citation type="submission" date="2021-11" db="EMBL/GenBank/DDBJ databases">
        <title>Streptomyces corallinus and Kineosporia corallina sp. nov., two new coral-derived marine actinobacteria.</title>
        <authorList>
            <person name="Buangrab K."/>
            <person name="Sutthacheep M."/>
            <person name="Yeemin T."/>
            <person name="Harunari E."/>
            <person name="Igarashi Y."/>
            <person name="Sripreechasak P."/>
            <person name="Kanchanasin P."/>
            <person name="Tanasupawat S."/>
            <person name="Phongsopitanun W."/>
        </authorList>
    </citation>
    <scope>NUCLEOTIDE SEQUENCE</scope>
    <source>
        <strain evidence="3">JCM 31032</strain>
    </source>
</reference>
<evidence type="ECO:0008006" key="5">
    <source>
        <dbReference type="Google" id="ProtNLM"/>
    </source>
</evidence>
<comment type="caution">
    <text evidence="3">The sequence shown here is derived from an EMBL/GenBank/DDBJ whole genome shotgun (WGS) entry which is preliminary data.</text>
</comment>
<sequence length="207" mass="21374">MSRIAGVGPGLIVAATCTLLLAGCSAASSPDASPQASASQLATGPATGESTGRSGGADTADVTPSGSESSETMSEQAERSTAKPSSAEPSQSARAEPEEQAENTADEKVDPAVEECFNRKGNKGEILVRMIVGEDGPPTVMRLGEGFTWLHGSKICVDTVEYAIRGDSNWPGYCTQVAKVRDNPGYDENEVPAPRLKRVIAQAGDCG</sequence>
<feature type="compositionally biased region" description="Polar residues" evidence="1">
    <location>
        <begin position="82"/>
        <end position="93"/>
    </location>
</feature>
<name>A0A9X1NKV1_9ACTN</name>
<dbReference type="Proteomes" id="UP001138997">
    <property type="component" value="Unassembled WGS sequence"/>
</dbReference>
<organism evidence="3 4">
    <name type="scientific">Kineosporia babensis</name>
    <dbReference type="NCBI Taxonomy" id="499548"/>
    <lineage>
        <taxon>Bacteria</taxon>
        <taxon>Bacillati</taxon>
        <taxon>Actinomycetota</taxon>
        <taxon>Actinomycetes</taxon>
        <taxon>Kineosporiales</taxon>
        <taxon>Kineosporiaceae</taxon>
        <taxon>Kineosporia</taxon>
    </lineage>
</organism>
<evidence type="ECO:0000313" key="4">
    <source>
        <dbReference type="Proteomes" id="UP001138997"/>
    </source>
</evidence>
<protein>
    <recommendedName>
        <fullName evidence="5">Secreted protein</fullName>
    </recommendedName>
</protein>
<evidence type="ECO:0000313" key="3">
    <source>
        <dbReference type="EMBL" id="MCD5316867.1"/>
    </source>
</evidence>
<dbReference type="RefSeq" id="WP_231449716.1">
    <property type="nucleotide sequence ID" value="NZ_JAJOMB010000035.1"/>
</dbReference>
<dbReference type="PROSITE" id="PS51257">
    <property type="entry name" value="PROKAR_LIPOPROTEIN"/>
    <property type="match status" value="1"/>
</dbReference>
<feature type="compositionally biased region" description="Polar residues" evidence="1">
    <location>
        <begin position="62"/>
        <end position="75"/>
    </location>
</feature>
<dbReference type="EMBL" id="JAJOMB010000035">
    <property type="protein sequence ID" value="MCD5316867.1"/>
    <property type="molecule type" value="Genomic_DNA"/>
</dbReference>